<keyword evidence="5" id="KW-0378">Hydrolase</keyword>
<evidence type="ECO:0000256" key="3">
    <source>
        <dbReference type="ARBA" id="ARBA00022722"/>
    </source>
</evidence>
<dbReference type="Pfam" id="PF07927">
    <property type="entry name" value="HicA_toxin"/>
    <property type="match status" value="1"/>
</dbReference>
<protein>
    <submittedName>
        <fullName evidence="8">Addiction module toxin, HicA family</fullName>
    </submittedName>
</protein>
<organism evidence="8 9">
    <name type="scientific">Sulfobacillus benefaciens</name>
    <dbReference type="NCBI Taxonomy" id="453960"/>
    <lineage>
        <taxon>Bacteria</taxon>
        <taxon>Bacillati</taxon>
        <taxon>Bacillota</taxon>
        <taxon>Clostridia</taxon>
        <taxon>Eubacteriales</taxon>
        <taxon>Clostridiales Family XVII. Incertae Sedis</taxon>
        <taxon>Sulfobacillus</taxon>
    </lineage>
</organism>
<keyword evidence="3" id="KW-0540">Nuclease</keyword>
<evidence type="ECO:0000313" key="8">
    <source>
        <dbReference type="EMBL" id="PSR23321.1"/>
    </source>
</evidence>
<dbReference type="GO" id="GO:0016787">
    <property type="term" value="F:hydrolase activity"/>
    <property type="evidence" value="ECO:0007669"/>
    <property type="project" value="UniProtKB-KW"/>
</dbReference>
<dbReference type="Proteomes" id="UP000242699">
    <property type="component" value="Unassembled WGS sequence"/>
</dbReference>
<dbReference type="AlphaFoldDB" id="A0A2T2WM57"/>
<reference evidence="8 9" key="1">
    <citation type="journal article" date="2014" name="BMC Genomics">
        <title>Comparison of environmental and isolate Sulfobacillus genomes reveals diverse carbon, sulfur, nitrogen, and hydrogen metabolisms.</title>
        <authorList>
            <person name="Justice N.B."/>
            <person name="Norman A."/>
            <person name="Brown C.T."/>
            <person name="Singh A."/>
            <person name="Thomas B.C."/>
            <person name="Banfield J.F."/>
        </authorList>
    </citation>
    <scope>NUCLEOTIDE SEQUENCE [LARGE SCALE GENOMIC DNA]</scope>
    <source>
        <strain evidence="8">AMDSBA1</strain>
    </source>
</reference>
<evidence type="ECO:0000256" key="7">
    <source>
        <dbReference type="ARBA" id="ARBA00023016"/>
    </source>
</evidence>
<dbReference type="GO" id="GO:0004519">
    <property type="term" value="F:endonuclease activity"/>
    <property type="evidence" value="ECO:0007669"/>
    <property type="project" value="UniProtKB-KW"/>
</dbReference>
<evidence type="ECO:0000256" key="2">
    <source>
        <dbReference type="ARBA" id="ARBA00022649"/>
    </source>
</evidence>
<dbReference type="SUPFAM" id="SSF54786">
    <property type="entry name" value="YcfA/nrd intein domain"/>
    <property type="match status" value="1"/>
</dbReference>
<name>A0A2T2WM57_9FIRM</name>
<proteinExistence type="inferred from homology"/>
<sequence length="60" mass="6880">MDGKAMVKYLQERGWVVDRIHGSHYIMVKAGRRPIPVPVHGSRDLPRGLVRGIMREAKEE</sequence>
<gene>
    <name evidence="8" type="ORF">C7B43_20130</name>
</gene>
<keyword evidence="4" id="KW-0255">Endonuclease</keyword>
<keyword evidence="6" id="KW-0694">RNA-binding</keyword>
<evidence type="ECO:0000313" key="9">
    <source>
        <dbReference type="Proteomes" id="UP000242699"/>
    </source>
</evidence>
<evidence type="ECO:0000256" key="1">
    <source>
        <dbReference type="ARBA" id="ARBA00006620"/>
    </source>
</evidence>
<evidence type="ECO:0000256" key="6">
    <source>
        <dbReference type="ARBA" id="ARBA00022884"/>
    </source>
</evidence>
<keyword evidence="7" id="KW-0346">Stress response</keyword>
<dbReference type="GO" id="GO:0003729">
    <property type="term" value="F:mRNA binding"/>
    <property type="evidence" value="ECO:0007669"/>
    <property type="project" value="InterPro"/>
</dbReference>
<dbReference type="EMBL" id="PXYT01000095">
    <property type="protein sequence ID" value="PSR23321.1"/>
    <property type="molecule type" value="Genomic_DNA"/>
</dbReference>
<evidence type="ECO:0000256" key="5">
    <source>
        <dbReference type="ARBA" id="ARBA00022801"/>
    </source>
</evidence>
<evidence type="ECO:0000256" key="4">
    <source>
        <dbReference type="ARBA" id="ARBA00022759"/>
    </source>
</evidence>
<dbReference type="InterPro" id="IPR012933">
    <property type="entry name" value="HicA_mRNA_interferase"/>
</dbReference>
<comment type="caution">
    <text evidence="8">The sequence shown here is derived from an EMBL/GenBank/DDBJ whole genome shotgun (WGS) entry which is preliminary data.</text>
</comment>
<dbReference type="InterPro" id="IPR038570">
    <property type="entry name" value="HicA_sf"/>
</dbReference>
<keyword evidence="2" id="KW-1277">Toxin-antitoxin system</keyword>
<accession>A0A2T2WM57</accession>
<dbReference type="Gene3D" id="3.30.920.30">
    <property type="entry name" value="Hypothetical protein"/>
    <property type="match status" value="1"/>
</dbReference>
<comment type="similarity">
    <text evidence="1">Belongs to the HicA mRNA interferase family.</text>
</comment>